<proteinExistence type="predicted"/>
<dbReference type="AlphaFoldDB" id="A0A250KNI8"/>
<dbReference type="InterPro" id="IPR005195">
    <property type="entry name" value="Glyco_hydro_65_M"/>
</dbReference>
<feature type="domain" description="Glycoside hydrolase family 65 C-terminal" evidence="2">
    <location>
        <begin position="893"/>
        <end position="951"/>
    </location>
</feature>
<dbReference type="InterPro" id="IPR012341">
    <property type="entry name" value="6hp_glycosidase-like_sf"/>
</dbReference>
<dbReference type="SUPFAM" id="SSF56784">
    <property type="entry name" value="HAD-like"/>
    <property type="match status" value="1"/>
</dbReference>
<dbReference type="InterPro" id="IPR011013">
    <property type="entry name" value="Gal_mutarotase_sf_dom"/>
</dbReference>
<evidence type="ECO:0000313" key="4">
    <source>
        <dbReference type="EMBL" id="BBA32531.1"/>
    </source>
</evidence>
<dbReference type="RefSeq" id="WP_119628309.1">
    <property type="nucleotide sequence ID" value="NZ_AP017928.1"/>
</dbReference>
<dbReference type="InterPro" id="IPR036412">
    <property type="entry name" value="HAD-like_sf"/>
</dbReference>
<dbReference type="Pfam" id="PF00702">
    <property type="entry name" value="Hydrolase"/>
    <property type="match status" value="1"/>
</dbReference>
<keyword evidence="4" id="KW-0378">Hydrolase</keyword>
<dbReference type="SUPFAM" id="SSF48208">
    <property type="entry name" value="Six-hairpin glycosidases"/>
    <property type="match status" value="1"/>
</dbReference>
<accession>A0A250KNI8</accession>
<dbReference type="Gene3D" id="1.50.10.10">
    <property type="match status" value="1"/>
</dbReference>
<dbReference type="KEGG" id="mmai:sS8_0566"/>
<dbReference type="InterPro" id="IPR023214">
    <property type="entry name" value="HAD_sf"/>
</dbReference>
<reference evidence="4 5" key="1">
    <citation type="submission" date="2016-12" db="EMBL/GenBank/DDBJ databases">
        <title>Genome sequencing of Methylocaldum marinum.</title>
        <authorList>
            <person name="Takeuchi M."/>
            <person name="Kamagata Y."/>
            <person name="Hiraoka S."/>
            <person name="Oshima K."/>
            <person name="Hattori M."/>
            <person name="Iwasaki W."/>
        </authorList>
    </citation>
    <scope>NUCLEOTIDE SEQUENCE [LARGE SCALE GENOMIC DNA]</scope>
    <source>
        <strain evidence="4 5">S8</strain>
    </source>
</reference>
<dbReference type="GO" id="GO:0005975">
    <property type="term" value="P:carbohydrate metabolic process"/>
    <property type="evidence" value="ECO:0007669"/>
    <property type="project" value="InterPro"/>
</dbReference>
<dbReference type="Proteomes" id="UP000266313">
    <property type="component" value="Chromosome"/>
</dbReference>
<dbReference type="InterPro" id="IPR008928">
    <property type="entry name" value="6-hairpin_glycosidase_sf"/>
</dbReference>
<dbReference type="Pfam" id="PF03632">
    <property type="entry name" value="Glyco_hydro_65m"/>
    <property type="match status" value="1"/>
</dbReference>
<dbReference type="EMBL" id="AP017928">
    <property type="protein sequence ID" value="BBA32531.1"/>
    <property type="molecule type" value="Genomic_DNA"/>
</dbReference>
<dbReference type="InterPro" id="IPR006439">
    <property type="entry name" value="HAD-SF_hydro_IA"/>
</dbReference>
<dbReference type="SUPFAM" id="SSF74650">
    <property type="entry name" value="Galactose mutarotase-like"/>
    <property type="match status" value="1"/>
</dbReference>
<keyword evidence="5" id="KW-1185">Reference proteome</keyword>
<evidence type="ECO:0000313" key="5">
    <source>
        <dbReference type="Proteomes" id="UP000266313"/>
    </source>
</evidence>
<dbReference type="PANTHER" id="PTHR11051:SF8">
    <property type="entry name" value="PROTEIN-GLUCOSYLGALACTOSYLHYDROXYLYSINE GLUCOSIDASE"/>
    <property type="match status" value="1"/>
</dbReference>
<dbReference type="Pfam" id="PF03633">
    <property type="entry name" value="Glyco_hydro_65C"/>
    <property type="match status" value="1"/>
</dbReference>
<dbReference type="Pfam" id="PF03636">
    <property type="entry name" value="Glyco_hydro_65N"/>
    <property type="match status" value="1"/>
</dbReference>
<feature type="domain" description="Glycoside hydrolase family 65 N-terminal" evidence="3">
    <location>
        <begin position="172"/>
        <end position="427"/>
    </location>
</feature>
<dbReference type="FunFam" id="1.50.10.10:FF:000053">
    <property type="entry name" value="Putative glycosyl hydrolase"/>
    <property type="match status" value="1"/>
</dbReference>
<dbReference type="InterPro" id="IPR005194">
    <property type="entry name" value="Glyco_hydro_65_C"/>
</dbReference>
<dbReference type="InterPro" id="IPR037018">
    <property type="entry name" value="GH65_N"/>
</dbReference>
<dbReference type="Gene3D" id="2.70.98.40">
    <property type="entry name" value="Glycoside hydrolase, family 65, N-terminal domain"/>
    <property type="match status" value="1"/>
</dbReference>
<dbReference type="GO" id="GO:0004553">
    <property type="term" value="F:hydrolase activity, hydrolyzing O-glycosyl compounds"/>
    <property type="evidence" value="ECO:0007669"/>
    <property type="project" value="TreeGrafter"/>
</dbReference>
<evidence type="ECO:0000259" key="2">
    <source>
        <dbReference type="Pfam" id="PF03633"/>
    </source>
</evidence>
<feature type="domain" description="Glycoside hydrolase family 65 central catalytic" evidence="1">
    <location>
        <begin position="486"/>
        <end position="882"/>
    </location>
</feature>
<protein>
    <submittedName>
        <fullName evidence="4">Beta-phosphoglucomutase hydrolase</fullName>
    </submittedName>
</protein>
<evidence type="ECO:0000259" key="1">
    <source>
        <dbReference type="Pfam" id="PF03632"/>
    </source>
</evidence>
<evidence type="ECO:0000259" key="3">
    <source>
        <dbReference type="Pfam" id="PF03636"/>
    </source>
</evidence>
<dbReference type="GO" id="GO:0030246">
    <property type="term" value="F:carbohydrate binding"/>
    <property type="evidence" value="ECO:0007669"/>
    <property type="project" value="InterPro"/>
</dbReference>
<dbReference type="NCBIfam" id="TIGR01509">
    <property type="entry name" value="HAD-SF-IA-v3"/>
    <property type="match status" value="1"/>
</dbReference>
<dbReference type="PANTHER" id="PTHR11051">
    <property type="entry name" value="GLYCOSYL HYDROLASE-RELATED"/>
    <property type="match status" value="1"/>
</dbReference>
<dbReference type="InterPro" id="IPR005196">
    <property type="entry name" value="Glyco_hydro_65_N"/>
</dbReference>
<organism evidence="4 5">
    <name type="scientific">Methylocaldum marinum</name>
    <dbReference type="NCBI Taxonomy" id="1432792"/>
    <lineage>
        <taxon>Bacteria</taxon>
        <taxon>Pseudomonadati</taxon>
        <taxon>Pseudomonadota</taxon>
        <taxon>Gammaproteobacteria</taxon>
        <taxon>Methylococcales</taxon>
        <taxon>Methylococcaceae</taxon>
        <taxon>Methylocaldum</taxon>
    </lineage>
</organism>
<name>A0A250KNI8_9GAMM</name>
<gene>
    <name evidence="4" type="ORF">sS8_0566</name>
</gene>
<dbReference type="GO" id="GO:0016757">
    <property type="term" value="F:glycosyltransferase activity"/>
    <property type="evidence" value="ECO:0007669"/>
    <property type="project" value="UniProtKB-ARBA"/>
</dbReference>
<dbReference type="OrthoDB" id="9816160at2"/>
<dbReference type="Gene3D" id="3.40.50.1000">
    <property type="entry name" value="HAD superfamily/HAD-like"/>
    <property type="match status" value="1"/>
</dbReference>
<sequence length="967" mass="109485">MSTAGAIVTLLPRDYDAVLFDLDGAYLAQRSERHGIEIHSAAVDFVRSLRAQVIGTALVFSGIDASAVLEAAGIAPLFDVRVDRTELKGKPASDALLEAARRLRVKPPRAVVVTDTVAEIEAARAGGFGLVIGVDRLCRSQTLREAGADAVVTGLEDIRVSLEPPSAWVLVYEDFDPAREGIRESLCALGNGYFETRGAMPWARADDIHYPGTYLAGGYNRLQTDIAGRVVENEDLVNFPNWLALEFRIADEDWFDERDVRILSFRQELDLRSGLLLRSLRFEDRRGRRSILAERRLVSLVDMHLGAFELTLTAENWSANVTVRSGIDGRVVNAGAKLYEKFNSRHLEPLSGDVVGEDGVCLEVRTSQSRLHVAQAARTQVFKDGRRIGAPRVTIEEPGYIGQAFGVELKASETLVLEKLAFLYTSRDRAISEWSLAARKATARAERFGGAMADHVRAWRHLWRRFDVRMEPAGRDFRLNAPMMLRLNMFHLLQAVSPNSIDLDIGVPARGWTGEAYQGHIFWDELFIFPFLNFRMPEITRSLLMYRYRRLDEARAAARNAGFQGAMFPWQSGSDGQEETQELNLNPRSQRWVPDNSYLQRHVGSAIAYNVWQYFQVTRDIEFLQFAGAELMLEIARFWAGIACFNEERGRYEIRGVMGPDEFHEAYPDAPTPGLDNNAYTNLMAVWVLCRALDVLDLLPDIRRLELMRELPLTDEETVRWEDISRRMFVPFHGDGIISQFEGYEKLAELDWDGYRKRYGNIQRLELILEAENDTANRYKLSKQADVLMLFYLFSSEELSELFTRLGYPFEFETIPRNVAYYDRRSSHGSTLSRVVHAWVLARSNRPRAMTYFAEALQSDLSDIQQGTTAEGVHLGAMAGTVDLVQRVTTGIEVTADVLRLNPRLPEELEGLDLRIRYRGHTLDLRFTRDTLTVHGREPGIAPIRLGFKDQIHDFAGGSTRVFELGK</sequence>
<dbReference type="Gene3D" id="2.60.420.10">
    <property type="entry name" value="Maltose phosphorylase, domain 3"/>
    <property type="match status" value="1"/>
</dbReference>